<evidence type="ECO:0000259" key="3">
    <source>
        <dbReference type="SMART" id="SM00703"/>
    </source>
</evidence>
<dbReference type="OrthoDB" id="118951at2759"/>
<feature type="domain" description="Nose resistant-to-fluoxetine protein N-terminal" evidence="3">
    <location>
        <begin position="49"/>
        <end position="180"/>
    </location>
</feature>
<dbReference type="EMBL" id="VVIM01000007">
    <property type="protein sequence ID" value="KAB0795770.1"/>
    <property type="molecule type" value="Genomic_DNA"/>
</dbReference>
<feature type="transmembrane region" description="Helical" evidence="1">
    <location>
        <begin position="246"/>
        <end position="267"/>
    </location>
</feature>
<dbReference type="AlphaFoldDB" id="A0A5N4AEL5"/>
<dbReference type="PANTHER" id="PTHR11161">
    <property type="entry name" value="O-ACYLTRANSFERASE"/>
    <property type="match status" value="1"/>
</dbReference>
<feature type="transmembrane region" description="Helical" evidence="1">
    <location>
        <begin position="422"/>
        <end position="444"/>
    </location>
</feature>
<keyword evidence="1" id="KW-0472">Membrane</keyword>
<protein>
    <recommendedName>
        <fullName evidence="3">Nose resistant-to-fluoxetine protein N-terminal domain-containing protein</fullName>
    </recommendedName>
</protein>
<feature type="transmembrane region" description="Helical" evidence="1">
    <location>
        <begin position="190"/>
        <end position="211"/>
    </location>
</feature>
<dbReference type="InterPro" id="IPR006621">
    <property type="entry name" value="Nose-resist-to-fluoxetine_N"/>
</dbReference>
<dbReference type="InParanoid" id="A0A5N4AEL5"/>
<evidence type="ECO:0000256" key="2">
    <source>
        <dbReference type="SAM" id="SignalP"/>
    </source>
</evidence>
<keyword evidence="1" id="KW-0812">Transmembrane</keyword>
<feature type="transmembrane region" description="Helical" evidence="1">
    <location>
        <begin position="577"/>
        <end position="600"/>
    </location>
</feature>
<keyword evidence="1" id="KW-1133">Transmembrane helix</keyword>
<feature type="signal peptide" evidence="2">
    <location>
        <begin position="1"/>
        <end position="17"/>
    </location>
</feature>
<keyword evidence="5" id="KW-1185">Reference proteome</keyword>
<comment type="caution">
    <text evidence="4">The sequence shown here is derived from an EMBL/GenBank/DDBJ whole genome shotgun (WGS) entry which is preliminary data.</text>
</comment>
<feature type="chain" id="PRO_5024429365" description="Nose resistant-to-fluoxetine protein N-terminal domain-containing protein" evidence="2">
    <location>
        <begin position="18"/>
        <end position="656"/>
    </location>
</feature>
<name>A0A5N4AEL5_PHOPY</name>
<dbReference type="InterPro" id="IPR002656">
    <property type="entry name" value="Acyl_transf_3_dom"/>
</dbReference>
<dbReference type="InterPro" id="IPR052728">
    <property type="entry name" value="O2_lipid_transport_reg"/>
</dbReference>
<evidence type="ECO:0000256" key="1">
    <source>
        <dbReference type="SAM" id="Phobius"/>
    </source>
</evidence>
<organism evidence="4 5">
    <name type="scientific">Photinus pyralis</name>
    <name type="common">Common eastern firefly</name>
    <name type="synonym">Lampyris pyralis</name>
    <dbReference type="NCBI Taxonomy" id="7054"/>
    <lineage>
        <taxon>Eukaryota</taxon>
        <taxon>Metazoa</taxon>
        <taxon>Ecdysozoa</taxon>
        <taxon>Arthropoda</taxon>
        <taxon>Hexapoda</taxon>
        <taxon>Insecta</taxon>
        <taxon>Pterygota</taxon>
        <taxon>Neoptera</taxon>
        <taxon>Endopterygota</taxon>
        <taxon>Coleoptera</taxon>
        <taxon>Polyphaga</taxon>
        <taxon>Elateriformia</taxon>
        <taxon>Elateroidea</taxon>
        <taxon>Lampyridae</taxon>
        <taxon>Lampyrinae</taxon>
        <taxon>Photinus</taxon>
    </lineage>
</organism>
<dbReference type="SMART" id="SM00703">
    <property type="entry name" value="NRF"/>
    <property type="match status" value="1"/>
</dbReference>
<dbReference type="PANTHER" id="PTHR11161:SF0">
    <property type="entry name" value="O-ACYLTRANSFERASE LIKE PROTEIN"/>
    <property type="match status" value="1"/>
</dbReference>
<dbReference type="Pfam" id="PF20146">
    <property type="entry name" value="NRF"/>
    <property type="match status" value="1"/>
</dbReference>
<feature type="transmembrane region" description="Helical" evidence="1">
    <location>
        <begin position="612"/>
        <end position="632"/>
    </location>
</feature>
<feature type="transmembrane region" description="Helical" evidence="1">
    <location>
        <begin position="396"/>
        <end position="415"/>
    </location>
</feature>
<feature type="transmembrane region" description="Helical" evidence="1">
    <location>
        <begin position="540"/>
        <end position="565"/>
    </location>
</feature>
<sequence length="656" mass="74700">MKNFGLIFLLGLKIAMGNYLGERFEALSSPKLYSKYILRYLSQETVRLTPKCYDQLADFALNLKEDADWALDMYDAAGKLPAGVLSGNFVSMGFFDECMAVEELRMDNASISGKYCLGLLGLDLPKSSVKRWRRSTSQITVPTQMNFSVCFPNSCTASDIENTAIGIGLNFSLNENMCQTKATQAQITTGGYVTLALAAVILFLVIASTIYEVTYEGEQHWALKAFSVRSNSKRIFTISRPSPTKISCLSGLRVLAMTGAIVTHVYFYRYRKKIIMNAYYMTYWKNQFINTPLVNPDMVVDVFLLISGFLLSYTYLYNTAKGHQFNIVTHYVGRYLRLTPCNLTVLLFMLTWFQYIGSGPLWNLADEIVEPCRTNWWSYLLYVQNFTPTLCIPPTWYLSVDFQMFIFSPILLIPLKHWPRQTFIFTIFLTLMSIITLFVLAWVYKMGASFYTHDSNYDDYFYFFLPTRASSWLIGFIYGYILYMLETKREPTKVPKRLIVALLLGAIIVMLICLFGTYHIDIAPYNRFENSFCLALIRPALLVAVGYLICCCHMGYGGIVNTFLSNPVFEVVARLSFNIYLVHYLIVEYNICTVRVPVYISNYSSLVNDLPGVLALSTIAAIVLTLAIELPVQHFVDRLVKSSRKESSKSSLLAFS</sequence>
<dbReference type="GO" id="GO:0016747">
    <property type="term" value="F:acyltransferase activity, transferring groups other than amino-acyl groups"/>
    <property type="evidence" value="ECO:0007669"/>
    <property type="project" value="InterPro"/>
</dbReference>
<feature type="transmembrane region" description="Helical" evidence="1">
    <location>
        <begin position="460"/>
        <end position="485"/>
    </location>
</feature>
<evidence type="ECO:0000313" key="5">
    <source>
        <dbReference type="Proteomes" id="UP000327044"/>
    </source>
</evidence>
<evidence type="ECO:0000313" key="4">
    <source>
        <dbReference type="EMBL" id="KAB0795770.1"/>
    </source>
</evidence>
<accession>A0A5N4AEL5</accession>
<feature type="transmembrane region" description="Helical" evidence="1">
    <location>
        <begin position="338"/>
        <end position="356"/>
    </location>
</feature>
<dbReference type="Pfam" id="PF01757">
    <property type="entry name" value="Acyl_transf_3"/>
    <property type="match status" value="1"/>
</dbReference>
<proteinExistence type="predicted"/>
<keyword evidence="2" id="KW-0732">Signal</keyword>
<dbReference type="Proteomes" id="UP000327044">
    <property type="component" value="Unassembled WGS sequence"/>
</dbReference>
<feature type="transmembrane region" description="Helical" evidence="1">
    <location>
        <begin position="497"/>
        <end position="520"/>
    </location>
</feature>
<gene>
    <name evidence="4" type="ORF">PPYR_09831</name>
</gene>
<reference evidence="4 5" key="1">
    <citation type="journal article" date="2018" name="Elife">
        <title>Firefly genomes illuminate parallel origins of bioluminescence in beetles.</title>
        <authorList>
            <person name="Fallon T.R."/>
            <person name="Lower S.E."/>
            <person name="Chang C.H."/>
            <person name="Bessho-Uehara M."/>
            <person name="Martin G.J."/>
            <person name="Bewick A.J."/>
            <person name="Behringer M."/>
            <person name="Debat H.J."/>
            <person name="Wong I."/>
            <person name="Day J.C."/>
            <person name="Suvorov A."/>
            <person name="Silva C.J."/>
            <person name="Stanger-Hall K.F."/>
            <person name="Hall D.W."/>
            <person name="Schmitz R.J."/>
            <person name="Nelson D.R."/>
            <person name="Lewis S.M."/>
            <person name="Shigenobu S."/>
            <person name="Bybee S.M."/>
            <person name="Larracuente A.M."/>
            <person name="Oba Y."/>
            <person name="Weng J.K."/>
        </authorList>
    </citation>
    <scope>NUCLEOTIDE SEQUENCE [LARGE SCALE GENOMIC DNA]</scope>
    <source>
        <strain evidence="4">1611_PpyrPB1</strain>
        <tissue evidence="4">Whole body</tissue>
    </source>
</reference>
<feature type="transmembrane region" description="Helical" evidence="1">
    <location>
        <begin position="298"/>
        <end position="317"/>
    </location>
</feature>